<keyword evidence="1" id="KW-0472">Membrane</keyword>
<sequence length="72" mass="8408">MFAQLCRGLIAENFFLREKMLASIQCNVLSKRATNRLTFMNGMLTMSSIQMAFFVDYFALCIQYLLIFCFDI</sequence>
<organism evidence="2 3">
    <name type="scientific">Trichinella patagoniensis</name>
    <dbReference type="NCBI Taxonomy" id="990121"/>
    <lineage>
        <taxon>Eukaryota</taxon>
        <taxon>Metazoa</taxon>
        <taxon>Ecdysozoa</taxon>
        <taxon>Nematoda</taxon>
        <taxon>Enoplea</taxon>
        <taxon>Dorylaimia</taxon>
        <taxon>Trichinellida</taxon>
        <taxon>Trichinellidae</taxon>
        <taxon>Trichinella</taxon>
    </lineage>
</organism>
<keyword evidence="1" id="KW-0812">Transmembrane</keyword>
<comment type="caution">
    <text evidence="2">The sequence shown here is derived from an EMBL/GenBank/DDBJ whole genome shotgun (WGS) entry which is preliminary data.</text>
</comment>
<gene>
    <name evidence="2" type="ORF">T12_12763</name>
</gene>
<feature type="transmembrane region" description="Helical" evidence="1">
    <location>
        <begin position="49"/>
        <end position="70"/>
    </location>
</feature>
<keyword evidence="1" id="KW-1133">Transmembrane helix</keyword>
<dbReference type="AlphaFoldDB" id="A0A0V1A6D7"/>
<evidence type="ECO:0000313" key="2">
    <source>
        <dbReference type="EMBL" id="KRY20164.1"/>
    </source>
</evidence>
<evidence type="ECO:0000313" key="3">
    <source>
        <dbReference type="Proteomes" id="UP000054783"/>
    </source>
</evidence>
<reference evidence="2 3" key="1">
    <citation type="submission" date="2015-01" db="EMBL/GenBank/DDBJ databases">
        <title>Evolution of Trichinella species and genotypes.</title>
        <authorList>
            <person name="Korhonen P.K."/>
            <person name="Edoardo P."/>
            <person name="Giuseppe L.R."/>
            <person name="Gasser R.B."/>
        </authorList>
    </citation>
    <scope>NUCLEOTIDE SEQUENCE [LARGE SCALE GENOMIC DNA]</scope>
    <source>
        <strain evidence="2">ISS2496</strain>
    </source>
</reference>
<name>A0A0V1A6D7_9BILA</name>
<keyword evidence="3" id="KW-1185">Reference proteome</keyword>
<evidence type="ECO:0000256" key="1">
    <source>
        <dbReference type="SAM" id="Phobius"/>
    </source>
</evidence>
<proteinExistence type="predicted"/>
<dbReference type="EMBL" id="JYDQ01000027">
    <property type="protein sequence ID" value="KRY20164.1"/>
    <property type="molecule type" value="Genomic_DNA"/>
</dbReference>
<accession>A0A0V1A6D7</accession>
<protein>
    <submittedName>
        <fullName evidence="2">Uncharacterized protein</fullName>
    </submittedName>
</protein>
<dbReference type="Proteomes" id="UP000054783">
    <property type="component" value="Unassembled WGS sequence"/>
</dbReference>